<organism evidence="1 2">
    <name type="scientific">Blastomonas natatoria</name>
    <dbReference type="NCBI Taxonomy" id="34015"/>
    <lineage>
        <taxon>Bacteria</taxon>
        <taxon>Pseudomonadati</taxon>
        <taxon>Pseudomonadota</taxon>
        <taxon>Alphaproteobacteria</taxon>
        <taxon>Sphingomonadales</taxon>
        <taxon>Sphingomonadaceae</taxon>
        <taxon>Blastomonas</taxon>
    </lineage>
</organism>
<reference evidence="1 2" key="1">
    <citation type="submission" date="2018-05" db="EMBL/GenBank/DDBJ databases">
        <title>Genomic Encyclopedia of Type Strains, Phase IV (KMG-IV): sequencing the most valuable type-strain genomes for metagenomic binning, comparative biology and taxonomic classification.</title>
        <authorList>
            <person name="Goeker M."/>
        </authorList>
    </citation>
    <scope>NUCLEOTIDE SEQUENCE [LARGE SCALE GENOMIC DNA]</scope>
    <source>
        <strain evidence="1 2">DSM 3183</strain>
    </source>
</reference>
<accession>A0A2V3V744</accession>
<dbReference type="RefSeq" id="WP_110298656.1">
    <property type="nucleotide sequence ID" value="NZ_QJJM01000006.1"/>
</dbReference>
<dbReference type="AlphaFoldDB" id="A0A2V3V744"/>
<protein>
    <submittedName>
        <fullName evidence="1">Uncharacterized protein</fullName>
    </submittedName>
</protein>
<dbReference type="EMBL" id="QJJM01000006">
    <property type="protein sequence ID" value="PXW75975.1"/>
    <property type="molecule type" value="Genomic_DNA"/>
</dbReference>
<evidence type="ECO:0000313" key="2">
    <source>
        <dbReference type="Proteomes" id="UP000248014"/>
    </source>
</evidence>
<evidence type="ECO:0000313" key="1">
    <source>
        <dbReference type="EMBL" id="PXW75975.1"/>
    </source>
</evidence>
<dbReference type="Proteomes" id="UP000248014">
    <property type="component" value="Unassembled WGS sequence"/>
</dbReference>
<keyword evidence="2" id="KW-1185">Reference proteome</keyword>
<gene>
    <name evidence="1" type="ORF">C7451_106139</name>
</gene>
<comment type="caution">
    <text evidence="1">The sequence shown here is derived from an EMBL/GenBank/DDBJ whole genome shotgun (WGS) entry which is preliminary data.</text>
</comment>
<dbReference type="OrthoDB" id="8421551at2"/>
<sequence length="65" mass="6830">MIIKNITDGPKVVNSLVGPVTIPAGGEATVELNEAEHDVAMLMGWFEEVDAKPKGKQAAKPDAAE</sequence>
<name>A0A2V3V744_9SPHN</name>
<proteinExistence type="predicted"/>